<sequence length="62" mass="7107">MNKTRINRENKWKSAKVVLQGSPEDCGACGGCKYEIVEIWRTVDVWASGRTLVRIVNEMSHR</sequence>
<name>A0A1I7XD63_HETBA</name>
<dbReference type="WBParaSite" id="Hba_15478">
    <property type="protein sequence ID" value="Hba_15478"/>
    <property type="gene ID" value="Hba_15478"/>
</dbReference>
<organism evidence="1 2">
    <name type="scientific">Heterorhabditis bacteriophora</name>
    <name type="common">Entomopathogenic nematode worm</name>
    <dbReference type="NCBI Taxonomy" id="37862"/>
    <lineage>
        <taxon>Eukaryota</taxon>
        <taxon>Metazoa</taxon>
        <taxon>Ecdysozoa</taxon>
        <taxon>Nematoda</taxon>
        <taxon>Chromadorea</taxon>
        <taxon>Rhabditida</taxon>
        <taxon>Rhabditina</taxon>
        <taxon>Rhabditomorpha</taxon>
        <taxon>Strongyloidea</taxon>
        <taxon>Heterorhabditidae</taxon>
        <taxon>Heterorhabditis</taxon>
    </lineage>
</organism>
<protein>
    <submittedName>
        <fullName evidence="2">Radical SAM protein</fullName>
    </submittedName>
</protein>
<dbReference type="AlphaFoldDB" id="A0A1I7XD63"/>
<accession>A0A1I7XD63</accession>
<proteinExistence type="predicted"/>
<dbReference type="Proteomes" id="UP000095283">
    <property type="component" value="Unplaced"/>
</dbReference>
<keyword evidence="1" id="KW-1185">Reference proteome</keyword>
<evidence type="ECO:0000313" key="2">
    <source>
        <dbReference type="WBParaSite" id="Hba_15478"/>
    </source>
</evidence>
<evidence type="ECO:0000313" key="1">
    <source>
        <dbReference type="Proteomes" id="UP000095283"/>
    </source>
</evidence>
<reference evidence="2" key="1">
    <citation type="submission" date="2016-11" db="UniProtKB">
        <authorList>
            <consortium name="WormBaseParasite"/>
        </authorList>
    </citation>
    <scope>IDENTIFICATION</scope>
</reference>